<keyword evidence="2" id="KW-1185">Reference proteome</keyword>
<name>A0A255DJA9_9MYCO</name>
<evidence type="ECO:0000313" key="1">
    <source>
        <dbReference type="EMBL" id="OYN77042.1"/>
    </source>
</evidence>
<proteinExistence type="predicted"/>
<sequence length="669" mass="72450">MRSAVTRAKERVASLAPLARVTTLSALGERAQGNEAALASVKKAAKADDQQTLTKALVAAAAALNPAVTGTSVEDAITGLRRAIAQAEERVFPIGALTPDLGRLPTSVDAEGLLRSVTSYLERLRAVDAEAARLTPIFAAVLNHQHFADLEELTPCPVCANGSLGPDRFAQIREQLAASSDVQEAARIVIEQLNAALAAVDHVGTELSSVLPEAQHWQDQRWAEVSAHRDVLNAGELNDGPALDSSDSARGYVVRAGTGMRQLRETRTQIKSVLDAAARKVEERVEIQDDFSPLLRLVNDCVAVVARELHGLKKLVDELHVELGEKLQTAILPVGTREVLDLLEHRDDLLHELRVQAQRKKVKQRVDAVGRAVQKAEEALLDDRFARMGAEIGRWWATLRPDELVRFGGVDRRASGRRFVNLTAKLAVSEEATPQVRDAVGVFSDSQLNALGLAAFLARQQLLGSPFVILDDPLPGYDPDHQVTFAANTVGTLLDDGVQVILLTHDPKVDVEVVGRHQHREPLHYRVELPPGLEGSQITNQDDFVGRKLSEAKAHLTNTTVEGRKAATTSLRDAAERLGKQIDAAARTANGTPTTVASLGRRMLGDLIPEITPHTQSEDEAGKWQSIKRILNPGAHDDEAASTQSLGVAIGDLKKIRQNHETGWGGLPR</sequence>
<accession>A0A255DJA9</accession>
<dbReference type="AlphaFoldDB" id="A0A255DJA9"/>
<comment type="caution">
    <text evidence="1">The sequence shown here is derived from an EMBL/GenBank/DDBJ whole genome shotgun (WGS) entry which is preliminary data.</text>
</comment>
<dbReference type="SUPFAM" id="SSF52540">
    <property type="entry name" value="P-loop containing nucleoside triphosphate hydrolases"/>
    <property type="match status" value="1"/>
</dbReference>
<evidence type="ECO:0000313" key="2">
    <source>
        <dbReference type="Proteomes" id="UP000216063"/>
    </source>
</evidence>
<dbReference type="InterPro" id="IPR027417">
    <property type="entry name" value="P-loop_NTPase"/>
</dbReference>
<dbReference type="Proteomes" id="UP000216063">
    <property type="component" value="Unassembled WGS sequence"/>
</dbReference>
<evidence type="ECO:0008006" key="3">
    <source>
        <dbReference type="Google" id="ProtNLM"/>
    </source>
</evidence>
<dbReference type="Gene3D" id="3.40.50.300">
    <property type="entry name" value="P-loop containing nucleotide triphosphate hydrolases"/>
    <property type="match status" value="1"/>
</dbReference>
<organism evidence="1 2">
    <name type="scientific">Mycolicibacterium sphagni</name>
    <dbReference type="NCBI Taxonomy" id="1786"/>
    <lineage>
        <taxon>Bacteria</taxon>
        <taxon>Bacillati</taxon>
        <taxon>Actinomycetota</taxon>
        <taxon>Actinomycetes</taxon>
        <taxon>Mycobacteriales</taxon>
        <taxon>Mycobacteriaceae</taxon>
        <taxon>Mycolicibacterium</taxon>
    </lineage>
</organism>
<gene>
    <name evidence="1" type="ORF">CG716_19505</name>
</gene>
<protein>
    <recommendedName>
        <fullName evidence="3">Rad50/SbcC-type AAA domain-containing protein</fullName>
    </recommendedName>
</protein>
<dbReference type="EMBL" id="NOZR01000018">
    <property type="protein sequence ID" value="OYN77042.1"/>
    <property type="molecule type" value="Genomic_DNA"/>
</dbReference>
<reference evidence="1 2" key="1">
    <citation type="submission" date="2017-07" db="EMBL/GenBank/DDBJ databases">
        <title>The new phylogeny of genus Mycobacterium.</title>
        <authorList>
            <person name="Tortoli E."/>
            <person name="Trovato A."/>
            <person name="Cirillo D.M."/>
        </authorList>
    </citation>
    <scope>NUCLEOTIDE SEQUENCE [LARGE SCALE GENOMIC DNA]</scope>
    <source>
        <strain evidence="1 2">ATCC 33027</strain>
    </source>
</reference>